<dbReference type="CDD" id="cd06173">
    <property type="entry name" value="MFS_MefA_like"/>
    <property type="match status" value="1"/>
</dbReference>
<comment type="caution">
    <text evidence="9">The sequence shown here is derived from an EMBL/GenBank/DDBJ whole genome shotgun (WGS) entry which is preliminary data.</text>
</comment>
<feature type="transmembrane region" description="Helical" evidence="7">
    <location>
        <begin position="52"/>
        <end position="71"/>
    </location>
</feature>
<dbReference type="EMBL" id="QAON01000003">
    <property type="protein sequence ID" value="PTQ90466.1"/>
    <property type="molecule type" value="Genomic_DNA"/>
</dbReference>
<feature type="transmembrane region" description="Helical" evidence="7">
    <location>
        <begin position="417"/>
        <end position="440"/>
    </location>
</feature>
<dbReference type="SMART" id="SM00563">
    <property type="entry name" value="PlsC"/>
    <property type="match status" value="1"/>
</dbReference>
<keyword evidence="2" id="KW-0813">Transport</keyword>
<dbReference type="Proteomes" id="UP000244223">
    <property type="component" value="Unassembled WGS sequence"/>
</dbReference>
<feature type="transmembrane region" description="Helical" evidence="7">
    <location>
        <begin position="295"/>
        <end position="313"/>
    </location>
</feature>
<dbReference type="PRINTS" id="PR01988">
    <property type="entry name" value="EXPORTERBACE"/>
</dbReference>
<keyword evidence="4 7" id="KW-0812">Transmembrane</keyword>
<dbReference type="SUPFAM" id="SSF103473">
    <property type="entry name" value="MFS general substrate transporter"/>
    <property type="match status" value="1"/>
</dbReference>
<name>A0A2T5J1Z5_9GAMM</name>
<proteinExistence type="predicted"/>
<keyword evidence="5 7" id="KW-1133">Transmembrane helix</keyword>
<evidence type="ECO:0000256" key="7">
    <source>
        <dbReference type="SAM" id="Phobius"/>
    </source>
</evidence>
<dbReference type="GO" id="GO:0016746">
    <property type="term" value="F:acyltransferase activity"/>
    <property type="evidence" value="ECO:0007669"/>
    <property type="project" value="InterPro"/>
</dbReference>
<evidence type="ECO:0000313" key="10">
    <source>
        <dbReference type="Proteomes" id="UP000244223"/>
    </source>
</evidence>
<dbReference type="InterPro" id="IPR011701">
    <property type="entry name" value="MFS"/>
</dbReference>
<feature type="transmembrane region" description="Helical" evidence="7">
    <location>
        <begin position="228"/>
        <end position="251"/>
    </location>
</feature>
<accession>A0A2T5J1Z5</accession>
<feature type="transmembrane region" description="Helical" evidence="7">
    <location>
        <begin position="333"/>
        <end position="356"/>
    </location>
</feature>
<keyword evidence="3" id="KW-1003">Cell membrane</keyword>
<dbReference type="RefSeq" id="WP_107864905.1">
    <property type="nucleotide sequence ID" value="NZ_QAON01000003.1"/>
</dbReference>
<feature type="transmembrane region" description="Helical" evidence="7">
    <location>
        <begin position="177"/>
        <end position="197"/>
    </location>
</feature>
<evidence type="ECO:0000256" key="5">
    <source>
        <dbReference type="ARBA" id="ARBA00022989"/>
    </source>
</evidence>
<evidence type="ECO:0000256" key="6">
    <source>
        <dbReference type="ARBA" id="ARBA00023136"/>
    </source>
</evidence>
<evidence type="ECO:0000256" key="2">
    <source>
        <dbReference type="ARBA" id="ARBA00022448"/>
    </source>
</evidence>
<dbReference type="InterPro" id="IPR022324">
    <property type="entry name" value="Bacilysin_exporter_BacE_put"/>
</dbReference>
<dbReference type="OrthoDB" id="9775268at2"/>
<keyword evidence="6 7" id="KW-0472">Membrane</keyword>
<evidence type="ECO:0000313" key="9">
    <source>
        <dbReference type="EMBL" id="PTQ90466.1"/>
    </source>
</evidence>
<keyword evidence="10" id="KW-1185">Reference proteome</keyword>
<organism evidence="9 10">
    <name type="scientific">Agitococcus lubricus</name>
    <dbReference type="NCBI Taxonomy" id="1077255"/>
    <lineage>
        <taxon>Bacteria</taxon>
        <taxon>Pseudomonadati</taxon>
        <taxon>Pseudomonadota</taxon>
        <taxon>Gammaproteobacteria</taxon>
        <taxon>Moraxellales</taxon>
        <taxon>Moraxellaceae</taxon>
        <taxon>Agitococcus</taxon>
    </lineage>
</organism>
<feature type="transmembrane region" description="Helical" evidence="7">
    <location>
        <begin position="263"/>
        <end position="283"/>
    </location>
</feature>
<dbReference type="PANTHER" id="PTHR43266">
    <property type="entry name" value="MACROLIDE-EFFLUX PROTEIN"/>
    <property type="match status" value="1"/>
</dbReference>
<dbReference type="InterPro" id="IPR002123">
    <property type="entry name" value="Plipid/glycerol_acylTrfase"/>
</dbReference>
<feature type="transmembrane region" description="Helical" evidence="7">
    <location>
        <begin position="83"/>
        <end position="103"/>
    </location>
</feature>
<feature type="transmembrane region" description="Helical" evidence="7">
    <location>
        <begin position="153"/>
        <end position="171"/>
    </location>
</feature>
<evidence type="ECO:0000256" key="3">
    <source>
        <dbReference type="ARBA" id="ARBA00022475"/>
    </source>
</evidence>
<reference evidence="9 10" key="1">
    <citation type="submission" date="2018-04" db="EMBL/GenBank/DDBJ databases">
        <title>Genomic Encyclopedia of Archaeal and Bacterial Type Strains, Phase II (KMG-II): from individual species to whole genera.</title>
        <authorList>
            <person name="Goeker M."/>
        </authorList>
    </citation>
    <scope>NUCLEOTIDE SEQUENCE [LARGE SCALE GENOMIC DNA]</scope>
    <source>
        <strain evidence="9 10">DSM 5822</strain>
    </source>
</reference>
<dbReference type="PANTHER" id="PTHR43266:SF2">
    <property type="entry name" value="MAJOR FACILITATOR SUPERFAMILY (MFS) PROFILE DOMAIN-CONTAINING PROTEIN"/>
    <property type="match status" value="1"/>
</dbReference>
<dbReference type="GO" id="GO:0022857">
    <property type="term" value="F:transmembrane transporter activity"/>
    <property type="evidence" value="ECO:0007669"/>
    <property type="project" value="InterPro"/>
</dbReference>
<dbReference type="GO" id="GO:0005886">
    <property type="term" value="C:plasma membrane"/>
    <property type="evidence" value="ECO:0007669"/>
    <property type="project" value="UniProtKB-SubCell"/>
</dbReference>
<feature type="transmembrane region" description="Helical" evidence="7">
    <location>
        <begin position="21"/>
        <end position="40"/>
    </location>
</feature>
<feature type="transmembrane region" description="Helical" evidence="7">
    <location>
        <begin position="377"/>
        <end position="397"/>
    </location>
</feature>
<evidence type="ECO:0000256" key="4">
    <source>
        <dbReference type="ARBA" id="ARBA00022692"/>
    </source>
</evidence>
<evidence type="ECO:0000256" key="1">
    <source>
        <dbReference type="ARBA" id="ARBA00004651"/>
    </source>
</evidence>
<dbReference type="CDD" id="cd07989">
    <property type="entry name" value="LPLAT_AGPAT-like"/>
    <property type="match status" value="1"/>
</dbReference>
<dbReference type="SUPFAM" id="SSF69593">
    <property type="entry name" value="Glycerol-3-phosphate (1)-acyltransferase"/>
    <property type="match status" value="1"/>
</dbReference>
<feature type="transmembrane region" description="Helical" evidence="7">
    <location>
        <begin position="109"/>
        <end position="132"/>
    </location>
</feature>
<dbReference type="InterPro" id="IPR036259">
    <property type="entry name" value="MFS_trans_sf"/>
</dbReference>
<sequence length="626" mass="69753">MHNQFDLLKTKRFLPFFCTQFLGAFNDNVFKQSLIILLAFNAATMTTLNPTILTNLCAGLFILPFFLFSATAGQLADKYEKTFLIKIIKGCEIAIMLIAAIGFHFQQLALLLLALFLMGTHSTAFGPIKYAILPQTLTKNELVGGNALVETGTSLAILLGSMLGGFLIAIKPDGRELVSWTVLAIAALGFLSSWQIPRAESANKDLKINWNPITETWRNIQFIRQNRTVLLSILGISWFWFYGATFLTQIPSYTKQVLGGDEHVVTFLLTIFSVGIGIGSLLCEKLSDKRVELGLVPFGSIGLTCFGVDLYFATHGLQPEATSTFWVFIDNPIHYRVIFDLFGIGLFGGFYIVPLYALVQTRSEASHRARTIAGNNIINAFFMVCSALMAVILLSLLKFTISDLFLTTAILSAIVSLYIYSVVPEFFMRFLVWIFLSLFYKIKKTNLQHIPDEGACILVCNHVSFYDALILSAAIRRPPRFVMYHTIFKTPILSFIFRTAKAIPIAPAKEDPALLEQAYADIAQALKDGEIVCIFPEGRITDNGEMYPFKNGIMRMIETTPVPVIPIALRGMWGSISSRKDGAAFSKLPRRLRSPVEVHVGNAVMPTDVTPELLQSRVQTLRGDWR</sequence>
<dbReference type="Pfam" id="PF07690">
    <property type="entry name" value="MFS_1"/>
    <property type="match status" value="1"/>
</dbReference>
<gene>
    <name evidence="9" type="ORF">C8N29_103219</name>
</gene>
<dbReference type="Gene3D" id="1.20.1250.20">
    <property type="entry name" value="MFS general substrate transporter like domains"/>
    <property type="match status" value="1"/>
</dbReference>
<evidence type="ECO:0000259" key="8">
    <source>
        <dbReference type="SMART" id="SM00563"/>
    </source>
</evidence>
<dbReference type="Pfam" id="PF01553">
    <property type="entry name" value="Acyltransferase"/>
    <property type="match status" value="1"/>
</dbReference>
<dbReference type="AlphaFoldDB" id="A0A2T5J1Z5"/>
<protein>
    <recommendedName>
        <fullName evidence="8">Phospholipid/glycerol acyltransferase domain-containing protein</fullName>
    </recommendedName>
</protein>
<comment type="subcellular location">
    <subcellularLocation>
        <location evidence="1">Cell membrane</location>
        <topology evidence="1">Multi-pass membrane protein</topology>
    </subcellularLocation>
</comment>
<feature type="domain" description="Phospholipid/glycerol acyltransferase" evidence="8">
    <location>
        <begin position="456"/>
        <end position="572"/>
    </location>
</feature>